<name>A0AAD7GUG4_MYCRO</name>
<comment type="caution">
    <text evidence="3">The sequence shown here is derived from an EMBL/GenBank/DDBJ whole genome shotgun (WGS) entry which is preliminary data.</text>
</comment>
<dbReference type="Pfam" id="PF24883">
    <property type="entry name" value="NPHP3_N"/>
    <property type="match status" value="1"/>
</dbReference>
<keyword evidence="1" id="KW-0677">Repeat</keyword>
<evidence type="ECO:0000256" key="1">
    <source>
        <dbReference type="ARBA" id="ARBA00022737"/>
    </source>
</evidence>
<dbReference type="Proteomes" id="UP001221757">
    <property type="component" value="Unassembled WGS sequence"/>
</dbReference>
<sequence length="197" mass="21643">LQTLYCAIAGLAFHDSADRYPRPKCHPTTRTEILNALGTWASENDVTGTILWLHVPGSGKSVAQSFLISNVGTPLGVMHKRLSPMLAFQLVLLTPELKRAIFEQVEADPSVTDGLKALSTQLQKLIMEPCQRSISIRLLVVVIVMDGLDECEGPNIRARSSADTPLTLQFLIASRPKPQIQELFAGPLDQLHRPLDI</sequence>
<keyword evidence="4" id="KW-1185">Reference proteome</keyword>
<organism evidence="3 4">
    <name type="scientific">Mycena rosella</name>
    <name type="common">Pink bonnet</name>
    <name type="synonym">Agaricus rosellus</name>
    <dbReference type="NCBI Taxonomy" id="1033263"/>
    <lineage>
        <taxon>Eukaryota</taxon>
        <taxon>Fungi</taxon>
        <taxon>Dikarya</taxon>
        <taxon>Basidiomycota</taxon>
        <taxon>Agaricomycotina</taxon>
        <taxon>Agaricomycetes</taxon>
        <taxon>Agaricomycetidae</taxon>
        <taxon>Agaricales</taxon>
        <taxon>Marasmiineae</taxon>
        <taxon>Mycenaceae</taxon>
        <taxon>Mycena</taxon>
    </lineage>
</organism>
<dbReference type="AlphaFoldDB" id="A0AAD7GUG4"/>
<protein>
    <recommendedName>
        <fullName evidence="2">Nephrocystin 3-like N-terminal domain-containing protein</fullName>
    </recommendedName>
</protein>
<evidence type="ECO:0000313" key="4">
    <source>
        <dbReference type="Proteomes" id="UP001221757"/>
    </source>
</evidence>
<feature type="domain" description="Nephrocystin 3-like N-terminal" evidence="2">
    <location>
        <begin position="85"/>
        <end position="175"/>
    </location>
</feature>
<proteinExistence type="predicted"/>
<reference evidence="3" key="1">
    <citation type="submission" date="2023-03" db="EMBL/GenBank/DDBJ databases">
        <title>Massive genome expansion in bonnet fungi (Mycena s.s.) driven by repeated elements and novel gene families across ecological guilds.</title>
        <authorList>
            <consortium name="Lawrence Berkeley National Laboratory"/>
            <person name="Harder C.B."/>
            <person name="Miyauchi S."/>
            <person name="Viragh M."/>
            <person name="Kuo A."/>
            <person name="Thoen E."/>
            <person name="Andreopoulos B."/>
            <person name="Lu D."/>
            <person name="Skrede I."/>
            <person name="Drula E."/>
            <person name="Henrissat B."/>
            <person name="Morin E."/>
            <person name="Kohler A."/>
            <person name="Barry K."/>
            <person name="LaButti K."/>
            <person name="Morin E."/>
            <person name="Salamov A."/>
            <person name="Lipzen A."/>
            <person name="Mereny Z."/>
            <person name="Hegedus B."/>
            <person name="Baldrian P."/>
            <person name="Stursova M."/>
            <person name="Weitz H."/>
            <person name="Taylor A."/>
            <person name="Grigoriev I.V."/>
            <person name="Nagy L.G."/>
            <person name="Martin F."/>
            <person name="Kauserud H."/>
        </authorList>
    </citation>
    <scope>NUCLEOTIDE SEQUENCE</scope>
    <source>
        <strain evidence="3">CBHHK067</strain>
    </source>
</reference>
<evidence type="ECO:0000259" key="2">
    <source>
        <dbReference type="Pfam" id="PF24883"/>
    </source>
</evidence>
<accession>A0AAD7GUG4</accession>
<gene>
    <name evidence="3" type="ORF">B0H17DRAFT_1299110</name>
</gene>
<evidence type="ECO:0000313" key="3">
    <source>
        <dbReference type="EMBL" id="KAJ7705578.1"/>
    </source>
</evidence>
<feature type="non-terminal residue" evidence="3">
    <location>
        <position position="1"/>
    </location>
</feature>
<dbReference type="InterPro" id="IPR056884">
    <property type="entry name" value="NPHP3-like_N"/>
</dbReference>
<dbReference type="EMBL" id="JARKIE010000008">
    <property type="protein sequence ID" value="KAJ7705578.1"/>
    <property type="molecule type" value="Genomic_DNA"/>
</dbReference>